<dbReference type="PANTHER" id="PTHR23346:SF19">
    <property type="entry name" value="PROTEASOME ADAPTER AND SCAFFOLD PROTEIN ECM29"/>
    <property type="match status" value="1"/>
</dbReference>
<dbReference type="GO" id="GO:0005737">
    <property type="term" value="C:cytoplasm"/>
    <property type="evidence" value="ECO:0007669"/>
    <property type="project" value="TreeGrafter"/>
</dbReference>
<dbReference type="Proteomes" id="UP000886885">
    <property type="component" value="Chromosome 1A"/>
</dbReference>
<protein>
    <recommendedName>
        <fullName evidence="4">ARM repeat superfamily protein</fullName>
    </recommendedName>
</protein>
<evidence type="ECO:0000313" key="2">
    <source>
        <dbReference type="EMBL" id="KAG6792966.1"/>
    </source>
</evidence>
<name>A0A8X8DJD6_POPTO</name>
<dbReference type="PANTHER" id="PTHR23346">
    <property type="entry name" value="TRANSLATIONAL ACTIVATOR GCN1-RELATED"/>
    <property type="match status" value="1"/>
</dbReference>
<dbReference type="EMBL" id="JAAWWB010000001">
    <property type="protein sequence ID" value="KAG6792966.1"/>
    <property type="molecule type" value="Genomic_DNA"/>
</dbReference>
<dbReference type="AlphaFoldDB" id="A0A8X8DJD6"/>
<keyword evidence="3" id="KW-1185">Reference proteome</keyword>
<dbReference type="GO" id="GO:0060090">
    <property type="term" value="F:molecular adaptor activity"/>
    <property type="evidence" value="ECO:0007669"/>
    <property type="project" value="TreeGrafter"/>
</dbReference>
<proteinExistence type="predicted"/>
<evidence type="ECO:0000313" key="3">
    <source>
        <dbReference type="Proteomes" id="UP000886885"/>
    </source>
</evidence>
<organism evidence="2 3">
    <name type="scientific">Populus tomentosa</name>
    <name type="common">Chinese white poplar</name>
    <dbReference type="NCBI Taxonomy" id="118781"/>
    <lineage>
        <taxon>Eukaryota</taxon>
        <taxon>Viridiplantae</taxon>
        <taxon>Streptophyta</taxon>
        <taxon>Embryophyta</taxon>
        <taxon>Tracheophyta</taxon>
        <taxon>Spermatophyta</taxon>
        <taxon>Magnoliopsida</taxon>
        <taxon>eudicotyledons</taxon>
        <taxon>Gunneridae</taxon>
        <taxon>Pentapetalae</taxon>
        <taxon>rosids</taxon>
        <taxon>fabids</taxon>
        <taxon>Malpighiales</taxon>
        <taxon>Salicaceae</taxon>
        <taxon>Saliceae</taxon>
        <taxon>Populus</taxon>
    </lineage>
</organism>
<dbReference type="OrthoDB" id="16066at2759"/>
<sequence length="172" mass="19301">MFSCVESDNVDPAVPLEKILGCVMSCIHVAHLNDIFEQKKNLMDLLLISLSPGFQWTVKLSAFSLIKELCSRLQSILVEASKGASQHDSTTSFVQELFYSVSPKIVECISTIKIAQVHISASECLLEVTGLASVRWTDVGFKEELLHQYEVEKNEEAKSYLKKCIDIFENLE</sequence>
<reference evidence="2" key="1">
    <citation type="journal article" date="2020" name="bioRxiv">
        <title>Hybrid origin of Populus tomentosa Carr. identified through genome sequencing and phylogenomic analysis.</title>
        <authorList>
            <person name="An X."/>
            <person name="Gao K."/>
            <person name="Chen Z."/>
            <person name="Li J."/>
            <person name="Yang X."/>
            <person name="Yang X."/>
            <person name="Zhou J."/>
            <person name="Guo T."/>
            <person name="Zhao T."/>
            <person name="Huang S."/>
            <person name="Miao D."/>
            <person name="Khan W.U."/>
            <person name="Rao P."/>
            <person name="Ye M."/>
            <person name="Lei B."/>
            <person name="Liao W."/>
            <person name="Wang J."/>
            <person name="Ji L."/>
            <person name="Li Y."/>
            <person name="Guo B."/>
            <person name="Mustafa N.S."/>
            <person name="Li S."/>
            <person name="Yun Q."/>
            <person name="Keller S.R."/>
            <person name="Mao J."/>
            <person name="Zhang R."/>
            <person name="Strauss S.H."/>
        </authorList>
    </citation>
    <scope>NUCLEOTIDE SEQUENCE</scope>
    <source>
        <strain evidence="2">GM15</strain>
        <tissue evidence="2">Leaf</tissue>
    </source>
</reference>
<evidence type="ECO:0000256" key="1">
    <source>
        <dbReference type="ARBA" id="ARBA00022737"/>
    </source>
</evidence>
<dbReference type="GO" id="GO:0036503">
    <property type="term" value="P:ERAD pathway"/>
    <property type="evidence" value="ECO:0007669"/>
    <property type="project" value="TreeGrafter"/>
</dbReference>
<evidence type="ECO:0008006" key="4">
    <source>
        <dbReference type="Google" id="ProtNLM"/>
    </source>
</evidence>
<gene>
    <name evidence="2" type="ORF">POTOM_002133</name>
</gene>
<accession>A0A8X8DJD6</accession>
<dbReference type="GO" id="GO:0005634">
    <property type="term" value="C:nucleus"/>
    <property type="evidence" value="ECO:0007669"/>
    <property type="project" value="TreeGrafter"/>
</dbReference>
<comment type="caution">
    <text evidence="2">The sequence shown here is derived from an EMBL/GenBank/DDBJ whole genome shotgun (WGS) entry which is preliminary data.</text>
</comment>
<keyword evidence="1" id="KW-0677">Repeat</keyword>